<evidence type="ECO:0000256" key="8">
    <source>
        <dbReference type="RuleBase" id="RU362101"/>
    </source>
</evidence>
<comment type="similarity">
    <text evidence="2 8">Belongs to the NiCoT transporter (TC 2.A.52) family.</text>
</comment>
<feature type="transmembrane region" description="Helical" evidence="8">
    <location>
        <begin position="320"/>
        <end position="339"/>
    </location>
</feature>
<keyword evidence="7 8" id="KW-0472">Membrane</keyword>
<dbReference type="InterPro" id="IPR004688">
    <property type="entry name" value="Ni/Co_transpt"/>
</dbReference>
<keyword evidence="10" id="KW-1185">Reference proteome</keyword>
<accession>A0ABU0F1K6</accession>
<evidence type="ECO:0000256" key="7">
    <source>
        <dbReference type="ARBA" id="ARBA00023136"/>
    </source>
</evidence>
<dbReference type="Proteomes" id="UP001229651">
    <property type="component" value="Unassembled WGS sequence"/>
</dbReference>
<comment type="subcellular location">
    <subcellularLocation>
        <location evidence="8">Cell membrane</location>
        <topology evidence="8">Multi-pass membrane protein</topology>
    </subcellularLocation>
    <subcellularLocation>
        <location evidence="1">Endomembrane system</location>
        <topology evidence="1">Multi-pass membrane protein</topology>
    </subcellularLocation>
</comment>
<feature type="transmembrane region" description="Helical" evidence="8">
    <location>
        <begin position="86"/>
        <end position="111"/>
    </location>
</feature>
<feature type="transmembrane region" description="Helical" evidence="8">
    <location>
        <begin position="12"/>
        <end position="33"/>
    </location>
</feature>
<comment type="caution">
    <text evidence="9">The sequence shown here is derived from an EMBL/GenBank/DDBJ whole genome shotgun (WGS) entry which is preliminary data.</text>
</comment>
<reference evidence="9 10" key="1">
    <citation type="submission" date="2023-07" db="EMBL/GenBank/DDBJ databases">
        <title>Sequencing the genomes of 1000 actinobacteria strains.</title>
        <authorList>
            <person name="Klenk H.-P."/>
        </authorList>
    </citation>
    <scope>NUCLEOTIDE SEQUENCE [LARGE SCALE GENOMIC DNA]</scope>
    <source>
        <strain evidence="9 10">DSM 45805</strain>
    </source>
</reference>
<keyword evidence="3 8" id="KW-0813">Transport</keyword>
<keyword evidence="6 8" id="KW-1133">Transmembrane helix</keyword>
<dbReference type="PANTHER" id="PTHR31611">
    <property type="entry name" value="HIGH-AFFINITY NICKEL TRANSPORT PROTEIN NIC1"/>
    <property type="match status" value="1"/>
</dbReference>
<keyword evidence="4" id="KW-0533">Nickel</keyword>
<evidence type="ECO:0000313" key="10">
    <source>
        <dbReference type="Proteomes" id="UP001229651"/>
    </source>
</evidence>
<gene>
    <name evidence="9" type="ORF">FB470_005463</name>
</gene>
<sequence length="354" mass="37682">MAVLDRQGRSSITGMAVTVALLHVVGWGTLLLVVPGHYAIGQAGVFGAGLGVTAYTLGMRHAFDADHIAAIDNTTRKLMMDGRRPLSVGFWFSLGHSSVVFGLCLLLGLGVRALAGQVTTDSSTLHAVTGLIGTLVSGGFLLLIGLLNLVALRHIAAVFRRMRTGDYDEAELERRLDERGFLNRILGRVARSVREPWHMYPLGLLFGLGFDTATEVSLLVLAGGAAAFDLPWYALLTLPVLFAAGMSLLDTADGVFMNFAYGWALVTPVRKVFYNLTVTALSVAVALIIGGLELLGLLGERLKVTAGPLAWAASLDLADIGYLLAGLFAVTWLIALVAWRAGRAGQRWAPEAAE</sequence>
<keyword evidence="5 8" id="KW-0812">Transmembrane</keyword>
<dbReference type="InterPro" id="IPR011541">
    <property type="entry name" value="Ni/Co_transpt_high_affinity"/>
</dbReference>
<feature type="transmembrane region" description="Helical" evidence="8">
    <location>
        <begin position="272"/>
        <end position="292"/>
    </location>
</feature>
<dbReference type="Pfam" id="PF03824">
    <property type="entry name" value="NicO"/>
    <property type="match status" value="1"/>
</dbReference>
<feature type="transmembrane region" description="Helical" evidence="8">
    <location>
        <begin position="202"/>
        <end position="226"/>
    </location>
</feature>
<dbReference type="EMBL" id="JAUSUT010000001">
    <property type="protein sequence ID" value="MDQ0381469.1"/>
    <property type="molecule type" value="Genomic_DNA"/>
</dbReference>
<organism evidence="9 10">
    <name type="scientific">Amycolatopsis thermophila</name>
    <dbReference type="NCBI Taxonomy" id="206084"/>
    <lineage>
        <taxon>Bacteria</taxon>
        <taxon>Bacillati</taxon>
        <taxon>Actinomycetota</taxon>
        <taxon>Actinomycetes</taxon>
        <taxon>Pseudonocardiales</taxon>
        <taxon>Pseudonocardiaceae</taxon>
        <taxon>Amycolatopsis</taxon>
    </lineage>
</organism>
<evidence type="ECO:0000256" key="5">
    <source>
        <dbReference type="ARBA" id="ARBA00022692"/>
    </source>
</evidence>
<name>A0ABU0F1K6_9PSEU</name>
<proteinExistence type="inferred from homology"/>
<dbReference type="NCBIfam" id="TIGR00802">
    <property type="entry name" value="nico"/>
    <property type="match status" value="1"/>
</dbReference>
<feature type="transmembrane region" description="Helical" evidence="8">
    <location>
        <begin position="131"/>
        <end position="152"/>
    </location>
</feature>
<dbReference type="PANTHER" id="PTHR31611:SF0">
    <property type="entry name" value="HIGH-AFFINITY NICKEL TRANSPORT PROTEIN NIC1"/>
    <property type="match status" value="1"/>
</dbReference>
<protein>
    <recommendedName>
        <fullName evidence="8">Nickel/cobalt efflux system</fullName>
    </recommendedName>
</protein>
<evidence type="ECO:0000256" key="3">
    <source>
        <dbReference type="ARBA" id="ARBA00022448"/>
    </source>
</evidence>
<dbReference type="RefSeq" id="WP_306996155.1">
    <property type="nucleotide sequence ID" value="NZ_JAUSUT010000001.1"/>
</dbReference>
<evidence type="ECO:0000313" key="9">
    <source>
        <dbReference type="EMBL" id="MDQ0381469.1"/>
    </source>
</evidence>
<evidence type="ECO:0000256" key="2">
    <source>
        <dbReference type="ARBA" id="ARBA00010892"/>
    </source>
</evidence>
<evidence type="ECO:0000256" key="6">
    <source>
        <dbReference type="ARBA" id="ARBA00022989"/>
    </source>
</evidence>
<feature type="transmembrane region" description="Helical" evidence="8">
    <location>
        <begin position="39"/>
        <end position="58"/>
    </location>
</feature>
<feature type="transmembrane region" description="Helical" evidence="8">
    <location>
        <begin position="232"/>
        <end position="251"/>
    </location>
</feature>
<evidence type="ECO:0000256" key="4">
    <source>
        <dbReference type="ARBA" id="ARBA00022596"/>
    </source>
</evidence>
<evidence type="ECO:0000256" key="1">
    <source>
        <dbReference type="ARBA" id="ARBA00004127"/>
    </source>
</evidence>